<dbReference type="RefSeq" id="WP_161702047.1">
    <property type="nucleotide sequence ID" value="NZ_JAAAMU010000013.1"/>
</dbReference>
<dbReference type="OrthoDB" id="2643630at2"/>
<accession>A0A7X5C3W5</accession>
<keyword evidence="2" id="KW-1185">Reference proteome</keyword>
<gene>
    <name evidence="1" type="ORF">GT003_22430</name>
</gene>
<sequence length="87" mass="9793">MSTKISRSYTVSDLKDEILYFNKHWKRSFSGSKAVYTATSDYATIKLTTVTPRGKLIPQLLLIFKKGSRVVVIDTALHIPPHATVQL</sequence>
<dbReference type="EMBL" id="JAAAMU010000013">
    <property type="protein sequence ID" value="NBC71764.1"/>
    <property type="molecule type" value="Genomic_DNA"/>
</dbReference>
<evidence type="ECO:0000313" key="1">
    <source>
        <dbReference type="EMBL" id="NBC71764.1"/>
    </source>
</evidence>
<organism evidence="1 2">
    <name type="scientific">Paenibacillus sacheonensis</name>
    <dbReference type="NCBI Taxonomy" id="742054"/>
    <lineage>
        <taxon>Bacteria</taxon>
        <taxon>Bacillati</taxon>
        <taxon>Bacillota</taxon>
        <taxon>Bacilli</taxon>
        <taxon>Bacillales</taxon>
        <taxon>Paenibacillaceae</taxon>
        <taxon>Paenibacillus</taxon>
    </lineage>
</organism>
<name>A0A7X5C3W5_9BACL</name>
<comment type="caution">
    <text evidence="1">The sequence shown here is derived from an EMBL/GenBank/DDBJ whole genome shotgun (WGS) entry which is preliminary data.</text>
</comment>
<proteinExistence type="predicted"/>
<dbReference type="AlphaFoldDB" id="A0A7X5C3W5"/>
<protein>
    <submittedName>
        <fullName evidence="1">Uncharacterized protein</fullName>
    </submittedName>
</protein>
<evidence type="ECO:0000313" key="2">
    <source>
        <dbReference type="Proteomes" id="UP000558113"/>
    </source>
</evidence>
<dbReference type="Proteomes" id="UP000558113">
    <property type="component" value="Unassembled WGS sequence"/>
</dbReference>
<reference evidence="1 2" key="1">
    <citation type="submission" date="2020-01" db="EMBL/GenBank/DDBJ databases">
        <title>Paenibacillus soybeanensis sp. nov. isolated from the nodules of soybean (Glycine max(L.) Merr).</title>
        <authorList>
            <person name="Wang H."/>
        </authorList>
    </citation>
    <scope>NUCLEOTIDE SEQUENCE [LARGE SCALE GENOMIC DNA]</scope>
    <source>
        <strain evidence="1 2">DSM 23054</strain>
    </source>
</reference>